<keyword evidence="3" id="KW-0804">Transcription</keyword>
<dbReference type="InterPro" id="IPR019885">
    <property type="entry name" value="Tscrpt_reg_HTH_AsnC-type_CS"/>
</dbReference>
<dbReference type="InterPro" id="IPR036390">
    <property type="entry name" value="WH_DNA-bd_sf"/>
</dbReference>
<dbReference type="EMBL" id="PYYB01000005">
    <property type="protein sequence ID" value="PTL54306.1"/>
    <property type="molecule type" value="Genomic_DNA"/>
</dbReference>
<name>A0A2T4UBQ1_9ACTN</name>
<dbReference type="InterPro" id="IPR011008">
    <property type="entry name" value="Dimeric_a/b-barrel"/>
</dbReference>
<dbReference type="GO" id="GO:0043565">
    <property type="term" value="F:sequence-specific DNA binding"/>
    <property type="evidence" value="ECO:0007669"/>
    <property type="project" value="InterPro"/>
</dbReference>
<dbReference type="InterPro" id="IPR019887">
    <property type="entry name" value="Tscrpt_reg_AsnC/Lrp_C"/>
</dbReference>
<dbReference type="InterPro" id="IPR000485">
    <property type="entry name" value="AsnC-type_HTH_dom"/>
</dbReference>
<dbReference type="AlphaFoldDB" id="A0A2T4UBQ1"/>
<evidence type="ECO:0000313" key="6">
    <source>
        <dbReference type="Proteomes" id="UP000240739"/>
    </source>
</evidence>
<comment type="caution">
    <text evidence="5">The sequence shown here is derived from an EMBL/GenBank/DDBJ whole genome shotgun (WGS) entry which is preliminary data.</text>
</comment>
<evidence type="ECO:0000256" key="2">
    <source>
        <dbReference type="ARBA" id="ARBA00023125"/>
    </source>
</evidence>
<dbReference type="PROSITE" id="PS50956">
    <property type="entry name" value="HTH_ASNC_2"/>
    <property type="match status" value="1"/>
</dbReference>
<organism evidence="5 6">
    <name type="scientific">Paraconexibacter algicola</name>
    <dbReference type="NCBI Taxonomy" id="2133960"/>
    <lineage>
        <taxon>Bacteria</taxon>
        <taxon>Bacillati</taxon>
        <taxon>Actinomycetota</taxon>
        <taxon>Thermoleophilia</taxon>
        <taxon>Solirubrobacterales</taxon>
        <taxon>Paraconexibacteraceae</taxon>
        <taxon>Paraconexibacter</taxon>
    </lineage>
</organism>
<evidence type="ECO:0000259" key="4">
    <source>
        <dbReference type="PROSITE" id="PS50956"/>
    </source>
</evidence>
<protein>
    <submittedName>
        <fullName evidence="5">AsnC family transcriptional regulator</fullName>
    </submittedName>
</protein>
<reference evidence="5 6" key="1">
    <citation type="submission" date="2018-03" db="EMBL/GenBank/DDBJ databases">
        <title>Aquarubrobacter algicola gen. nov., sp. nov., a novel actinobacterium isolated from shallow eutrophic lake during the end of cyanobacterial harmful algal blooms.</title>
        <authorList>
            <person name="Chun S.J."/>
        </authorList>
    </citation>
    <scope>NUCLEOTIDE SEQUENCE [LARGE SCALE GENOMIC DNA]</scope>
    <source>
        <strain evidence="5 6">Seoho-28</strain>
    </source>
</reference>
<dbReference type="PANTHER" id="PTHR30154">
    <property type="entry name" value="LEUCINE-RESPONSIVE REGULATORY PROTEIN"/>
    <property type="match status" value="1"/>
</dbReference>
<dbReference type="SUPFAM" id="SSF54909">
    <property type="entry name" value="Dimeric alpha+beta barrel"/>
    <property type="match status" value="1"/>
</dbReference>
<keyword evidence="1" id="KW-0805">Transcription regulation</keyword>
<gene>
    <name evidence="5" type="ORF">C7Y72_21420</name>
</gene>
<evidence type="ECO:0000256" key="1">
    <source>
        <dbReference type="ARBA" id="ARBA00023015"/>
    </source>
</evidence>
<dbReference type="Gene3D" id="1.10.10.10">
    <property type="entry name" value="Winged helix-like DNA-binding domain superfamily/Winged helix DNA-binding domain"/>
    <property type="match status" value="1"/>
</dbReference>
<dbReference type="PANTHER" id="PTHR30154:SF34">
    <property type="entry name" value="TRANSCRIPTIONAL REGULATOR AZLB"/>
    <property type="match status" value="1"/>
</dbReference>
<dbReference type="GO" id="GO:0005829">
    <property type="term" value="C:cytosol"/>
    <property type="evidence" value="ECO:0007669"/>
    <property type="project" value="TreeGrafter"/>
</dbReference>
<dbReference type="Pfam" id="PF01037">
    <property type="entry name" value="AsnC_trans_reg"/>
    <property type="match status" value="1"/>
</dbReference>
<proteinExistence type="predicted"/>
<dbReference type="PRINTS" id="PR00033">
    <property type="entry name" value="HTHASNC"/>
</dbReference>
<accession>A0A2T4UBQ1</accession>
<dbReference type="SUPFAM" id="SSF46785">
    <property type="entry name" value="Winged helix' DNA-binding domain"/>
    <property type="match status" value="1"/>
</dbReference>
<dbReference type="Proteomes" id="UP000240739">
    <property type="component" value="Unassembled WGS sequence"/>
</dbReference>
<dbReference type="Gene3D" id="3.30.70.920">
    <property type="match status" value="1"/>
</dbReference>
<dbReference type="Pfam" id="PF13404">
    <property type="entry name" value="HTH_AsnC-type"/>
    <property type="match status" value="1"/>
</dbReference>
<dbReference type="InterPro" id="IPR036388">
    <property type="entry name" value="WH-like_DNA-bd_sf"/>
</dbReference>
<dbReference type="PROSITE" id="PS00519">
    <property type="entry name" value="HTH_ASNC_1"/>
    <property type="match status" value="1"/>
</dbReference>
<feature type="domain" description="HTH asnC-type" evidence="4">
    <location>
        <begin position="8"/>
        <end position="71"/>
    </location>
</feature>
<sequence>MTVNPDALDPINRDLLRLLGENGRASFTELGAAVGLSPHATAERVRRLQESGVLRGFTAIVDHAAIGGGLEALIDVRLLAATPPERFEEFVATLPDAREMWFVTGRYDYELRVTCADPEALDGTVRAIRQRGGVAATETRIVMRSRRFPVA</sequence>
<dbReference type="InterPro" id="IPR019888">
    <property type="entry name" value="Tscrpt_reg_AsnC-like"/>
</dbReference>
<evidence type="ECO:0000313" key="5">
    <source>
        <dbReference type="EMBL" id="PTL54306.1"/>
    </source>
</evidence>
<keyword evidence="2" id="KW-0238">DNA-binding</keyword>
<dbReference type="SMART" id="SM00344">
    <property type="entry name" value="HTH_ASNC"/>
    <property type="match status" value="1"/>
</dbReference>
<dbReference type="GO" id="GO:0043200">
    <property type="term" value="P:response to amino acid"/>
    <property type="evidence" value="ECO:0007669"/>
    <property type="project" value="TreeGrafter"/>
</dbReference>
<keyword evidence="6" id="KW-1185">Reference proteome</keyword>
<evidence type="ECO:0000256" key="3">
    <source>
        <dbReference type="ARBA" id="ARBA00023163"/>
    </source>
</evidence>